<comment type="caution">
    <text evidence="6">The sequence shown here is derived from an EMBL/GenBank/DDBJ whole genome shotgun (WGS) entry which is preliminary data.</text>
</comment>
<dbReference type="GO" id="GO:0005737">
    <property type="term" value="C:cytoplasm"/>
    <property type="evidence" value="ECO:0007669"/>
    <property type="project" value="InterPro"/>
</dbReference>
<evidence type="ECO:0000256" key="2">
    <source>
        <dbReference type="ARBA" id="ARBA00022438"/>
    </source>
</evidence>
<dbReference type="GO" id="GO:0030145">
    <property type="term" value="F:manganese ion binding"/>
    <property type="evidence" value="ECO:0007669"/>
    <property type="project" value="InterPro"/>
</dbReference>
<dbReference type="AlphaFoldDB" id="A0A9Q0RZ46"/>
<dbReference type="Gene3D" id="3.40.630.10">
    <property type="entry name" value="Zn peptidases"/>
    <property type="match status" value="1"/>
</dbReference>
<proteinExistence type="inferred from homology"/>
<keyword evidence="2 6" id="KW-0031">Aminopeptidase</keyword>
<dbReference type="PANTHER" id="PTHR11963">
    <property type="entry name" value="LEUCINE AMINOPEPTIDASE-RELATED"/>
    <property type="match status" value="1"/>
</dbReference>
<dbReference type="OrthoDB" id="10041421at2759"/>
<dbReference type="InterPro" id="IPR000819">
    <property type="entry name" value="Peptidase_M17_C"/>
</dbReference>
<dbReference type="PANTHER" id="PTHR11963:SF48">
    <property type="entry name" value="DIPEPTIDASE B, ISOFORM A"/>
    <property type="match status" value="1"/>
</dbReference>
<evidence type="ECO:0000256" key="1">
    <source>
        <dbReference type="ARBA" id="ARBA00009528"/>
    </source>
</evidence>
<organism evidence="6 7">
    <name type="scientific">Pseudolycoriella hygida</name>
    <dbReference type="NCBI Taxonomy" id="35572"/>
    <lineage>
        <taxon>Eukaryota</taxon>
        <taxon>Metazoa</taxon>
        <taxon>Ecdysozoa</taxon>
        <taxon>Arthropoda</taxon>
        <taxon>Hexapoda</taxon>
        <taxon>Insecta</taxon>
        <taxon>Pterygota</taxon>
        <taxon>Neoptera</taxon>
        <taxon>Endopterygota</taxon>
        <taxon>Diptera</taxon>
        <taxon>Nematocera</taxon>
        <taxon>Sciaroidea</taxon>
        <taxon>Sciaridae</taxon>
        <taxon>Pseudolycoriella</taxon>
    </lineage>
</organism>
<dbReference type="PRINTS" id="PR00481">
    <property type="entry name" value="LAMNOPPTDASE"/>
</dbReference>
<reference evidence="6" key="1">
    <citation type="submission" date="2022-07" db="EMBL/GenBank/DDBJ databases">
        <authorList>
            <person name="Trinca V."/>
            <person name="Uliana J.V.C."/>
            <person name="Torres T.T."/>
            <person name="Ward R.J."/>
            <person name="Monesi N."/>
        </authorList>
    </citation>
    <scope>NUCLEOTIDE SEQUENCE</scope>
    <source>
        <strain evidence="6">HSMRA1968</strain>
        <tissue evidence="6">Whole embryos</tissue>
    </source>
</reference>
<keyword evidence="7" id="KW-1185">Reference proteome</keyword>
<evidence type="ECO:0000313" key="7">
    <source>
        <dbReference type="Proteomes" id="UP001151699"/>
    </source>
</evidence>
<keyword evidence="3" id="KW-0645">Protease</keyword>
<dbReference type="Proteomes" id="UP001151699">
    <property type="component" value="Chromosome X"/>
</dbReference>
<protein>
    <submittedName>
        <fullName evidence="6">Aminopeptidase W07G4.4</fullName>
    </submittedName>
</protein>
<gene>
    <name evidence="6" type="primary">lap-2</name>
    <name evidence="6" type="ORF">Bhyg_10249</name>
</gene>
<name>A0A9Q0RZ46_9DIPT</name>
<dbReference type="InterPro" id="IPR011356">
    <property type="entry name" value="Leucine_aapep/pepB"/>
</dbReference>
<dbReference type="GO" id="GO:0070006">
    <property type="term" value="F:metalloaminopeptidase activity"/>
    <property type="evidence" value="ECO:0007669"/>
    <property type="project" value="InterPro"/>
</dbReference>
<evidence type="ECO:0000256" key="3">
    <source>
        <dbReference type="ARBA" id="ARBA00022670"/>
    </source>
</evidence>
<dbReference type="GO" id="GO:0006508">
    <property type="term" value="P:proteolysis"/>
    <property type="evidence" value="ECO:0007669"/>
    <property type="project" value="UniProtKB-KW"/>
</dbReference>
<evidence type="ECO:0000259" key="5">
    <source>
        <dbReference type="PROSITE" id="PS00631"/>
    </source>
</evidence>
<comment type="similarity">
    <text evidence="1">Belongs to the peptidase M17 family.</text>
</comment>
<sequence length="509" mass="55180">MDNYLPCDVVEINSLENLSTWDTICVIESVPPILSCVFEEHRSFDKAFDSEVTCFKDPKTNIRIVSAPLGELDDFDDVRVYARASEKAISRAIKAGGKAVILVLPEAINTSGRFQYSALQTILGALHELYVPIQLREDVPDQKQRIEKLGVYHSNAGFLKKVVDDSLQFERGRFAARDIGGGDPERMAPPKVATYVENLFAKTNIKLTIISDLAVIQKDFPLFEAVNRAASSVARHNGRIIYLEYEAPQNAKKTVILVGKGVCYDTGGADIKAGGIMAGMSRDKCGAAFVGGFMKYVSETAPQHTNVIGVMCMVRNSVGEECYVADEVVTARSGARVRVGNTDAEGRMCMADALCEMKQRALSMPDSHLFTIATLTGHAHLAVGVGYSIVMDNGPAREQGHGNELKKNGDLIGDPFEISTLQREDFSAHQSKILGEDVIQANNLPSSRTPRGHQTPAAFMMLASGLDKHGTNSSNPLKYSHLDIAGSAGDHPDTPTGSPLLAIAKTHLI</sequence>
<accession>A0A9Q0RZ46</accession>
<keyword evidence="4" id="KW-0378">Hydrolase</keyword>
<evidence type="ECO:0000256" key="4">
    <source>
        <dbReference type="ARBA" id="ARBA00022801"/>
    </source>
</evidence>
<feature type="domain" description="Cytosol aminopeptidase" evidence="5">
    <location>
        <begin position="341"/>
        <end position="348"/>
    </location>
</feature>
<dbReference type="PROSITE" id="PS00631">
    <property type="entry name" value="CYTOSOL_AP"/>
    <property type="match status" value="1"/>
</dbReference>
<dbReference type="SUPFAM" id="SSF53187">
    <property type="entry name" value="Zn-dependent exopeptidases"/>
    <property type="match status" value="1"/>
</dbReference>
<dbReference type="EMBL" id="WJQU01000003">
    <property type="protein sequence ID" value="KAJ6637518.1"/>
    <property type="molecule type" value="Genomic_DNA"/>
</dbReference>
<dbReference type="Pfam" id="PF00883">
    <property type="entry name" value="Peptidase_M17"/>
    <property type="match status" value="1"/>
</dbReference>
<evidence type="ECO:0000313" key="6">
    <source>
        <dbReference type="EMBL" id="KAJ6637518.1"/>
    </source>
</evidence>